<reference evidence="2 3" key="1">
    <citation type="submission" date="2020-01" db="EMBL/GenBank/DDBJ databases">
        <title>Genomes of bacteria type strains.</title>
        <authorList>
            <person name="Chen J."/>
            <person name="Zhu S."/>
            <person name="Yang J."/>
        </authorList>
    </citation>
    <scope>NUCLEOTIDE SEQUENCE [LARGE SCALE GENOMIC DNA]</scope>
    <source>
        <strain evidence="2 3">LMG 24078</strain>
    </source>
</reference>
<comment type="caution">
    <text evidence="2">The sequence shown here is derived from an EMBL/GenBank/DDBJ whole genome shotgun (WGS) entry which is preliminary data.</text>
</comment>
<dbReference type="GO" id="GO:0005835">
    <property type="term" value="C:fatty acid synthase complex"/>
    <property type="evidence" value="ECO:0007669"/>
    <property type="project" value="InterPro"/>
</dbReference>
<dbReference type="Gene3D" id="3.10.129.10">
    <property type="entry name" value="Hotdog Thioesterase"/>
    <property type="match status" value="1"/>
</dbReference>
<dbReference type="AlphaFoldDB" id="A0A6N9TER0"/>
<dbReference type="InterPro" id="IPR002539">
    <property type="entry name" value="MaoC-like_dom"/>
</dbReference>
<evidence type="ECO:0000313" key="3">
    <source>
        <dbReference type="Proteomes" id="UP000471381"/>
    </source>
</evidence>
<dbReference type="PANTHER" id="PTHR43841:SF3">
    <property type="entry name" value="(3R)-HYDROXYACYL-ACP DEHYDRATASE SUBUNIT HADB"/>
    <property type="match status" value="1"/>
</dbReference>
<dbReference type="Pfam" id="PF01575">
    <property type="entry name" value="MaoC_dehydratas"/>
    <property type="match status" value="1"/>
</dbReference>
<keyword evidence="3" id="KW-1185">Reference proteome</keyword>
<organism evidence="2 3">
    <name type="scientific">Alteromonas genovensis</name>
    <dbReference type="NCBI Taxonomy" id="471225"/>
    <lineage>
        <taxon>Bacteria</taxon>
        <taxon>Pseudomonadati</taxon>
        <taxon>Pseudomonadota</taxon>
        <taxon>Gammaproteobacteria</taxon>
        <taxon>Alteromonadales</taxon>
        <taxon>Alteromonadaceae</taxon>
        <taxon>Alteromonas/Salinimonas group</taxon>
        <taxon>Alteromonas</taxon>
    </lineage>
</organism>
<gene>
    <name evidence="2" type="ORF">GTQ48_02565</name>
</gene>
<proteinExistence type="predicted"/>
<dbReference type="InterPro" id="IPR029069">
    <property type="entry name" value="HotDog_dom_sf"/>
</dbReference>
<sequence length="338" mass="37639">MFREYTKSLFKRVDKRQLMQFKPPRLPQRIYTKTLNIDNKHYGKFCQEVAWPASEHVHPLYLQMLSLPLQMRCLLDKQSPFPLLGLIHCANKVEVFEHCDLSEPVECRVRFSDVRPHARGWEVDVLLDALQSSKCVYKAVSSYLVKVKAVHVAPRAAQTGHVSTDESDEAIQRELVSTLNASADTGRRYAAISGDYNPIHLSAVSAKVFGFKTAIAHGMWTLACVISQFVDNTADKTTVDGIVEANGESTDNAEKEQGSGGDKALCNGYIKEVSCRFKQPVYLPNELTVFSKSLTSSLSATSESHANPCANHSPKHSAELEVTSAKDSTTHLHAFLHY</sequence>
<dbReference type="EMBL" id="JAAAWO010000001">
    <property type="protein sequence ID" value="NDW14416.1"/>
    <property type="molecule type" value="Genomic_DNA"/>
</dbReference>
<name>A0A6N9TER0_9ALTE</name>
<dbReference type="SUPFAM" id="SSF54637">
    <property type="entry name" value="Thioesterase/thiol ester dehydrase-isomerase"/>
    <property type="match status" value="1"/>
</dbReference>
<dbReference type="PANTHER" id="PTHR43841">
    <property type="entry name" value="3-HYDROXYACYL-THIOESTER DEHYDRATASE HTDX-RELATED"/>
    <property type="match status" value="1"/>
</dbReference>
<dbReference type="RefSeq" id="WP_163105011.1">
    <property type="nucleotide sequence ID" value="NZ_JAAAWO010000001.1"/>
</dbReference>
<dbReference type="GO" id="GO:0004312">
    <property type="term" value="F:fatty acid synthase activity"/>
    <property type="evidence" value="ECO:0007669"/>
    <property type="project" value="InterPro"/>
</dbReference>
<evidence type="ECO:0000313" key="2">
    <source>
        <dbReference type="EMBL" id="NDW14416.1"/>
    </source>
</evidence>
<protein>
    <recommendedName>
        <fullName evidence="1">MaoC-like domain-containing protein</fullName>
    </recommendedName>
</protein>
<evidence type="ECO:0000259" key="1">
    <source>
        <dbReference type="Pfam" id="PF01575"/>
    </source>
</evidence>
<dbReference type="PRINTS" id="PR01483">
    <property type="entry name" value="FASYNTHASE"/>
</dbReference>
<dbReference type="GO" id="GO:0006633">
    <property type="term" value="P:fatty acid biosynthetic process"/>
    <property type="evidence" value="ECO:0007669"/>
    <property type="project" value="InterPro"/>
</dbReference>
<feature type="domain" description="MaoC-like" evidence="1">
    <location>
        <begin position="179"/>
        <end position="236"/>
    </location>
</feature>
<dbReference type="Proteomes" id="UP000471381">
    <property type="component" value="Unassembled WGS sequence"/>
</dbReference>
<accession>A0A6N9TER0</accession>
<dbReference type="InterPro" id="IPR003965">
    <property type="entry name" value="Fatty_acid_synthase"/>
</dbReference>